<name>A0A1Q2ZX17_ZYGRO</name>
<dbReference type="OrthoDB" id="5582218at2759"/>
<reference evidence="2 3" key="1">
    <citation type="submission" date="2016-08" db="EMBL/GenBank/DDBJ databases">
        <title>Draft genome sequence of allopolyploid Zygosaccharomyces rouxii.</title>
        <authorList>
            <person name="Watanabe J."/>
            <person name="Uehara K."/>
            <person name="Mogi Y."/>
            <person name="Tsukioka Y."/>
        </authorList>
    </citation>
    <scope>NUCLEOTIDE SEQUENCE [LARGE SCALE GENOMIC DNA]</scope>
    <source>
        <strain evidence="2 3">NBRC 110957</strain>
    </source>
</reference>
<evidence type="ECO:0000313" key="3">
    <source>
        <dbReference type="Proteomes" id="UP000187013"/>
    </source>
</evidence>
<comment type="caution">
    <text evidence="2">The sequence shown here is derived from an EMBL/GenBank/DDBJ whole genome shotgun (WGS) entry which is preliminary data.</text>
</comment>
<evidence type="ECO:0000259" key="1">
    <source>
        <dbReference type="Pfam" id="PF02194"/>
    </source>
</evidence>
<feature type="domain" description="PXA" evidence="1">
    <location>
        <begin position="68"/>
        <end position="206"/>
    </location>
</feature>
<sequence>MSILYNTNSSLIPKFQRHNLIRPHRAEFKLQNEFQSRHPKDSDDYLKDLCRANWTTSLHGRINKFDRLELSINAFCALIVRNFLGWYGVKIPTQDDQFPTLVFDLIQDTIAYLKKCEIDLEDLVCDQLALILSQHVQAMRKLSSSESSTFLHYCNLTLYQNQYPQLITKRLKKPLDNQSELQSTFLEALFNDLLLGKVLDSVLEPYYILDVLRKLPVDQEKSTVPSSWSLENVLKSIVSLGGILVQMAPRSNTRSDQQPFLNRYIFTFLFQDVLRTSDRKPFLFALFKSLRFGTSRFKPMDKFLHSVFQNTLITKITTASIWQKLFVSLRHMLFPQDTDMGPSTEVPTGEALEAVKVEACNTLWKFIQRKHIHLLFGTTQDDVHLWIEILSKNKQCNKLLCFRIIDCLLANLDSH</sequence>
<gene>
    <name evidence="2" type="ORF">ZYGR_0I01640</name>
</gene>
<accession>A0A1Q2ZX17</accession>
<dbReference type="Proteomes" id="UP000187013">
    <property type="component" value="Unassembled WGS sequence"/>
</dbReference>
<protein>
    <recommendedName>
        <fullName evidence="1">PXA domain-containing protein</fullName>
    </recommendedName>
</protein>
<dbReference type="Pfam" id="PF02194">
    <property type="entry name" value="PXA"/>
    <property type="match status" value="1"/>
</dbReference>
<organism evidence="2 3">
    <name type="scientific">Zygosaccharomyces rouxii</name>
    <dbReference type="NCBI Taxonomy" id="4956"/>
    <lineage>
        <taxon>Eukaryota</taxon>
        <taxon>Fungi</taxon>
        <taxon>Dikarya</taxon>
        <taxon>Ascomycota</taxon>
        <taxon>Saccharomycotina</taxon>
        <taxon>Saccharomycetes</taxon>
        <taxon>Saccharomycetales</taxon>
        <taxon>Saccharomycetaceae</taxon>
        <taxon>Zygosaccharomyces</taxon>
    </lineage>
</organism>
<evidence type="ECO:0000313" key="2">
    <source>
        <dbReference type="EMBL" id="GAV47868.1"/>
    </source>
</evidence>
<proteinExistence type="predicted"/>
<dbReference type="eggNOG" id="ENOG502RYUQ">
    <property type="taxonomic scope" value="Eukaryota"/>
</dbReference>
<dbReference type="EMBL" id="BDGX01000009">
    <property type="protein sequence ID" value="GAV47868.1"/>
    <property type="molecule type" value="Genomic_DNA"/>
</dbReference>
<dbReference type="InterPro" id="IPR003114">
    <property type="entry name" value="Phox_assoc"/>
</dbReference>
<dbReference type="AlphaFoldDB" id="A0A1Q2ZX17"/>